<dbReference type="AlphaFoldDB" id="A0A930VLY8"/>
<evidence type="ECO:0000256" key="1">
    <source>
        <dbReference type="SAM" id="MobiDB-lite"/>
    </source>
</evidence>
<reference evidence="2" key="1">
    <citation type="submission" date="2020-11" db="EMBL/GenBank/DDBJ databases">
        <title>Nocardioides cynanchi sp. nov., isolated from soil of rhizosphere of Cynanchum wilfordii.</title>
        <authorList>
            <person name="Lee J.-S."/>
            <person name="Suh M.K."/>
            <person name="Kim J.-S."/>
        </authorList>
    </citation>
    <scope>NUCLEOTIDE SEQUENCE</scope>
    <source>
        <strain evidence="2">KCTC 19276</strain>
    </source>
</reference>
<accession>A0A930VLY8</accession>
<dbReference type="RefSeq" id="WP_194695218.1">
    <property type="nucleotide sequence ID" value="NZ_JADKPO010000004.1"/>
</dbReference>
<feature type="region of interest" description="Disordered" evidence="1">
    <location>
        <begin position="26"/>
        <end position="52"/>
    </location>
</feature>
<sequence>MAGDARALIAIAALIELLAGCSNEASVPRSATTSPGSASSSPTGNGKFQPTDEDRAAIRKLLDRRAQALEKGDRKAFMATVDPGNKVLMHQQGLVFDNLQKLPVEQVGYDVDDASGWVPAKVKGNDPVFRPRVLEQVRLDIDTRSVTNVVENTFVRRDGTWLLGAESVPGKYADDDAQWRPWGGAVPIAVARTGRLIVVVDEKRADTAGDLAAEMTDYIGFVADALDVEPQYDVLVDATSVGDALSMSTLKDEQAAAVSRTVFSFGIEEGHGIAGARIVVNPEMTDRIVTDPEIMRHELTHYLTARRLAAAPSWVVEGIAEWASTAPASLDDLRIDADALKHTLGTHHRLPTTGVWGIDPTADYLIARAAVTRIVDDYGVEKVFEMGETYRRISGDDPDEKSDRVIRKVLGISKDELVRLAFADLAAMQTR</sequence>
<comment type="caution">
    <text evidence="2">The sequence shown here is derived from an EMBL/GenBank/DDBJ whole genome shotgun (WGS) entry which is preliminary data.</text>
</comment>
<dbReference type="EMBL" id="JADKPO010000004">
    <property type="protein sequence ID" value="MBF4767076.1"/>
    <property type="molecule type" value="Genomic_DNA"/>
</dbReference>
<gene>
    <name evidence="2" type="ORF">ISU10_04775</name>
</gene>
<keyword evidence="3" id="KW-1185">Reference proteome</keyword>
<name>A0A930VLY8_9ACTN</name>
<proteinExistence type="predicted"/>
<evidence type="ECO:0000313" key="3">
    <source>
        <dbReference type="Proteomes" id="UP000660668"/>
    </source>
</evidence>
<evidence type="ECO:0008006" key="4">
    <source>
        <dbReference type="Google" id="ProtNLM"/>
    </source>
</evidence>
<protein>
    <recommendedName>
        <fullName evidence="4">Peptidase MA superfamily protein</fullName>
    </recommendedName>
</protein>
<dbReference type="SUPFAM" id="SSF54427">
    <property type="entry name" value="NTF2-like"/>
    <property type="match status" value="1"/>
</dbReference>
<organism evidence="2 3">
    <name type="scientific">Nocardioides agariphilus</name>
    <dbReference type="NCBI Taxonomy" id="433664"/>
    <lineage>
        <taxon>Bacteria</taxon>
        <taxon>Bacillati</taxon>
        <taxon>Actinomycetota</taxon>
        <taxon>Actinomycetes</taxon>
        <taxon>Propionibacteriales</taxon>
        <taxon>Nocardioidaceae</taxon>
        <taxon>Nocardioides</taxon>
    </lineage>
</organism>
<dbReference type="InterPro" id="IPR032710">
    <property type="entry name" value="NTF2-like_dom_sf"/>
</dbReference>
<feature type="compositionally biased region" description="Low complexity" evidence="1">
    <location>
        <begin position="30"/>
        <end position="44"/>
    </location>
</feature>
<dbReference type="Proteomes" id="UP000660668">
    <property type="component" value="Unassembled WGS sequence"/>
</dbReference>
<evidence type="ECO:0000313" key="2">
    <source>
        <dbReference type="EMBL" id="MBF4767076.1"/>
    </source>
</evidence>